<evidence type="ECO:0000256" key="4">
    <source>
        <dbReference type="ARBA" id="ARBA00022692"/>
    </source>
</evidence>
<evidence type="ECO:0000256" key="3">
    <source>
        <dbReference type="ARBA" id="ARBA00020822"/>
    </source>
</evidence>
<accession>A0A9W8EME3</accession>
<evidence type="ECO:0000256" key="2">
    <source>
        <dbReference type="ARBA" id="ARBA00005376"/>
    </source>
</evidence>
<dbReference type="EMBL" id="JANBQF010000003">
    <property type="protein sequence ID" value="KAJ2008515.1"/>
    <property type="molecule type" value="Genomic_DNA"/>
</dbReference>
<comment type="caution">
    <text evidence="9">The sequence shown here is derived from an EMBL/GenBank/DDBJ whole genome shotgun (WGS) entry which is preliminary data.</text>
</comment>
<dbReference type="PANTHER" id="PTHR13116:SF5">
    <property type="entry name" value="ER MEMBRANE PROTEIN COMPLEX SUBUNIT 3"/>
    <property type="match status" value="1"/>
</dbReference>
<evidence type="ECO:0000313" key="9">
    <source>
        <dbReference type="EMBL" id="KAJ2008515.1"/>
    </source>
</evidence>
<name>A0A9W8EME3_9FUNG</name>
<feature type="transmembrane region" description="Helical" evidence="8">
    <location>
        <begin position="182"/>
        <end position="202"/>
    </location>
</feature>
<keyword evidence="10" id="KW-1185">Reference proteome</keyword>
<dbReference type="GO" id="GO:0034975">
    <property type="term" value="P:protein folding in endoplasmic reticulum"/>
    <property type="evidence" value="ECO:0007669"/>
    <property type="project" value="TreeGrafter"/>
</dbReference>
<sequence>MSGLVESTDQAMFLDPAIRDWVLFPITIIMVLVGVFRHQLTILMTGEPPKPDIKDIRQGKALMRGQLLAQNNSYISAPAFIERKRYLCEAYEEGKYLKNKDAKDQSAANLMADPKNMEAMMDGMKKQMMGIVPQTLIMGWIQFFFSGFILIKLPFPLGVRFKQMLQSGIMTPNMDVRWVSSLSWYFINLFGLRGVFSLILGGENSADGTRDMTAMSTMGAMGQQPGQPQDYNKQFLSMKDSLSIVYHEWDLENIEQRVFVKYGKQARIFKSSRK</sequence>
<dbReference type="PIRSF" id="PIRSF010045">
    <property type="entry name" value="DUF850_TM_euk"/>
    <property type="match status" value="1"/>
</dbReference>
<reference evidence="9" key="1">
    <citation type="submission" date="2022-07" db="EMBL/GenBank/DDBJ databases">
        <title>Phylogenomic reconstructions and comparative analyses of Kickxellomycotina fungi.</title>
        <authorList>
            <person name="Reynolds N.K."/>
            <person name="Stajich J.E."/>
            <person name="Barry K."/>
            <person name="Grigoriev I.V."/>
            <person name="Crous P."/>
            <person name="Smith M.E."/>
        </authorList>
    </citation>
    <scope>NUCLEOTIDE SEQUENCE</scope>
    <source>
        <strain evidence="9">IMI 214461</strain>
    </source>
</reference>
<evidence type="ECO:0000313" key="10">
    <source>
        <dbReference type="Proteomes" id="UP001150907"/>
    </source>
</evidence>
<keyword evidence="6 8" id="KW-0472">Membrane</keyword>
<feature type="transmembrane region" description="Helical" evidence="8">
    <location>
        <begin position="21"/>
        <end position="40"/>
    </location>
</feature>
<evidence type="ECO:0000256" key="8">
    <source>
        <dbReference type="SAM" id="Phobius"/>
    </source>
</evidence>
<evidence type="ECO:0000256" key="7">
    <source>
        <dbReference type="PIRNR" id="PIRNR010045"/>
    </source>
</evidence>
<keyword evidence="5 8" id="KW-1133">Transmembrane helix</keyword>
<dbReference type="Pfam" id="PF01956">
    <property type="entry name" value="EMC3_TMCO1"/>
    <property type="match status" value="1"/>
</dbReference>
<protein>
    <recommendedName>
        <fullName evidence="3 7">ER membrane protein complex subunit 3</fullName>
    </recommendedName>
</protein>
<comment type="subcellular location">
    <subcellularLocation>
        <location evidence="1">Membrane</location>
        <topology evidence="1">Multi-pass membrane protein</topology>
    </subcellularLocation>
</comment>
<evidence type="ECO:0000256" key="1">
    <source>
        <dbReference type="ARBA" id="ARBA00004141"/>
    </source>
</evidence>
<comment type="function">
    <text evidence="7">The EMC seems to be required for efficient folding of proteins in the endoplasmic reticulum (ER).</text>
</comment>
<dbReference type="InterPro" id="IPR002809">
    <property type="entry name" value="EMC3/TMCO1"/>
</dbReference>
<dbReference type="SMART" id="SM01415">
    <property type="entry name" value="DUF106"/>
    <property type="match status" value="1"/>
</dbReference>
<evidence type="ECO:0000256" key="6">
    <source>
        <dbReference type="ARBA" id="ARBA00023136"/>
    </source>
</evidence>
<comment type="similarity">
    <text evidence="2 7">Belongs to the EMC3 family.</text>
</comment>
<dbReference type="InterPro" id="IPR008568">
    <property type="entry name" value="EMC3"/>
</dbReference>
<dbReference type="AlphaFoldDB" id="A0A9W8EME3"/>
<keyword evidence="4 8" id="KW-0812">Transmembrane</keyword>
<dbReference type="PANTHER" id="PTHR13116">
    <property type="entry name" value="ER MEMBRANE PROTEIN COMPLEX SUBUNIT 3"/>
    <property type="match status" value="1"/>
</dbReference>
<feature type="transmembrane region" description="Helical" evidence="8">
    <location>
        <begin position="130"/>
        <end position="151"/>
    </location>
</feature>
<gene>
    <name evidence="9" type="ORF">H4R26_000131</name>
</gene>
<proteinExistence type="inferred from homology"/>
<dbReference type="Proteomes" id="UP001150907">
    <property type="component" value="Unassembled WGS sequence"/>
</dbReference>
<dbReference type="GO" id="GO:0072546">
    <property type="term" value="C:EMC complex"/>
    <property type="evidence" value="ECO:0007669"/>
    <property type="project" value="TreeGrafter"/>
</dbReference>
<evidence type="ECO:0000256" key="5">
    <source>
        <dbReference type="ARBA" id="ARBA00022989"/>
    </source>
</evidence>
<organism evidence="9 10">
    <name type="scientific">Coemansia thaxteri</name>
    <dbReference type="NCBI Taxonomy" id="2663907"/>
    <lineage>
        <taxon>Eukaryota</taxon>
        <taxon>Fungi</taxon>
        <taxon>Fungi incertae sedis</taxon>
        <taxon>Zoopagomycota</taxon>
        <taxon>Kickxellomycotina</taxon>
        <taxon>Kickxellomycetes</taxon>
        <taxon>Kickxellales</taxon>
        <taxon>Kickxellaceae</taxon>
        <taxon>Coemansia</taxon>
    </lineage>
</organism>
<dbReference type="OrthoDB" id="6745403at2759"/>